<keyword evidence="1" id="KW-0812">Transmembrane</keyword>
<comment type="caution">
    <text evidence="2">The sequence shown here is derived from an EMBL/GenBank/DDBJ whole genome shotgun (WGS) entry which is preliminary data.</text>
</comment>
<feature type="transmembrane region" description="Helical" evidence="1">
    <location>
        <begin position="83"/>
        <end position="106"/>
    </location>
</feature>
<dbReference type="RefSeq" id="WP_285623139.1">
    <property type="nucleotide sequence ID" value="NZ_BSTJ01000004.1"/>
</dbReference>
<keyword evidence="1" id="KW-0472">Membrane</keyword>
<name>A0A9W6RKL8_9ACTN</name>
<reference evidence="2" key="1">
    <citation type="submission" date="2023-03" db="EMBL/GenBank/DDBJ databases">
        <title>Actinoallomurus iriomotensis NBRC 103681.</title>
        <authorList>
            <person name="Ichikawa N."/>
            <person name="Sato H."/>
            <person name="Tonouchi N."/>
        </authorList>
    </citation>
    <scope>NUCLEOTIDE SEQUENCE</scope>
    <source>
        <strain evidence="2">NBRC 103681</strain>
    </source>
</reference>
<protein>
    <submittedName>
        <fullName evidence="2">Uncharacterized protein</fullName>
    </submittedName>
</protein>
<evidence type="ECO:0000313" key="3">
    <source>
        <dbReference type="Proteomes" id="UP001165135"/>
    </source>
</evidence>
<dbReference type="Proteomes" id="UP001165135">
    <property type="component" value="Unassembled WGS sequence"/>
</dbReference>
<sequence length="118" mass="12250">MESAARALASAVAVTVTALLTYLSIAHGVHDLGATPDLDHVTCGYATGVNEMSPGDKCVTGHGTFGYEEMAEHHAHGVHQHGWFFIILGSVLGLAGLPLVPAFVVYTGRALRRGTAGP</sequence>
<dbReference type="AlphaFoldDB" id="A0A9W6RKL8"/>
<proteinExistence type="predicted"/>
<organism evidence="2 3">
    <name type="scientific">Actinoallomurus iriomotensis</name>
    <dbReference type="NCBI Taxonomy" id="478107"/>
    <lineage>
        <taxon>Bacteria</taxon>
        <taxon>Bacillati</taxon>
        <taxon>Actinomycetota</taxon>
        <taxon>Actinomycetes</taxon>
        <taxon>Streptosporangiales</taxon>
        <taxon>Thermomonosporaceae</taxon>
        <taxon>Actinoallomurus</taxon>
    </lineage>
</organism>
<evidence type="ECO:0000313" key="2">
    <source>
        <dbReference type="EMBL" id="GLY75747.1"/>
    </source>
</evidence>
<keyword evidence="1" id="KW-1133">Transmembrane helix</keyword>
<accession>A0A9W6RKL8</accession>
<dbReference type="EMBL" id="BSTJ01000004">
    <property type="protein sequence ID" value="GLY75747.1"/>
    <property type="molecule type" value="Genomic_DNA"/>
</dbReference>
<gene>
    <name evidence="2" type="ORF">Airi01_040140</name>
</gene>
<evidence type="ECO:0000256" key="1">
    <source>
        <dbReference type="SAM" id="Phobius"/>
    </source>
</evidence>